<reference evidence="3" key="1">
    <citation type="submission" date="2022-11" db="UniProtKB">
        <authorList>
            <consortium name="WormBaseParasite"/>
        </authorList>
    </citation>
    <scope>IDENTIFICATION</scope>
</reference>
<proteinExistence type="predicted"/>
<evidence type="ECO:0000313" key="3">
    <source>
        <dbReference type="WBParaSite" id="jg15906"/>
    </source>
</evidence>
<evidence type="ECO:0000256" key="1">
    <source>
        <dbReference type="SAM" id="MobiDB-lite"/>
    </source>
</evidence>
<dbReference type="Proteomes" id="UP000887574">
    <property type="component" value="Unplaced"/>
</dbReference>
<feature type="compositionally biased region" description="Basic and acidic residues" evidence="1">
    <location>
        <begin position="86"/>
        <end position="100"/>
    </location>
</feature>
<name>A0A915D6H8_9BILA</name>
<dbReference type="WBParaSite" id="jg15906">
    <property type="protein sequence ID" value="jg15906"/>
    <property type="gene ID" value="jg15906"/>
</dbReference>
<dbReference type="AlphaFoldDB" id="A0A915D6H8"/>
<evidence type="ECO:0000313" key="2">
    <source>
        <dbReference type="Proteomes" id="UP000887574"/>
    </source>
</evidence>
<feature type="region of interest" description="Disordered" evidence="1">
    <location>
        <begin position="86"/>
        <end position="108"/>
    </location>
</feature>
<keyword evidence="2" id="KW-1185">Reference proteome</keyword>
<accession>A0A915D6H8</accession>
<protein>
    <submittedName>
        <fullName evidence="3">Uncharacterized protein</fullName>
    </submittedName>
</protein>
<organism evidence="2 3">
    <name type="scientific">Ditylenchus dipsaci</name>
    <dbReference type="NCBI Taxonomy" id="166011"/>
    <lineage>
        <taxon>Eukaryota</taxon>
        <taxon>Metazoa</taxon>
        <taxon>Ecdysozoa</taxon>
        <taxon>Nematoda</taxon>
        <taxon>Chromadorea</taxon>
        <taxon>Rhabditida</taxon>
        <taxon>Tylenchina</taxon>
        <taxon>Tylenchomorpha</taxon>
        <taxon>Sphaerularioidea</taxon>
        <taxon>Anguinidae</taxon>
        <taxon>Anguininae</taxon>
        <taxon>Ditylenchus</taxon>
    </lineage>
</organism>
<sequence>MSQWQVCIAREIGEHRLADLKNDWMEYSSRSSHRAFVRITSQVDVEEVDCRLARHHQKQHMFGEQQFCSRNDDGLREIDADEEFCRSRSAETSSRNRLEPSARLQNRR</sequence>